<organism evidence="2 3">
    <name type="scientific">Polarella glacialis</name>
    <name type="common">Dinoflagellate</name>
    <dbReference type="NCBI Taxonomy" id="89957"/>
    <lineage>
        <taxon>Eukaryota</taxon>
        <taxon>Sar</taxon>
        <taxon>Alveolata</taxon>
        <taxon>Dinophyceae</taxon>
        <taxon>Suessiales</taxon>
        <taxon>Suessiaceae</taxon>
        <taxon>Polarella</taxon>
    </lineage>
</organism>
<feature type="region of interest" description="Disordered" evidence="1">
    <location>
        <begin position="236"/>
        <end position="270"/>
    </location>
</feature>
<dbReference type="AlphaFoldDB" id="A0A813EHT3"/>
<dbReference type="OMA" id="TTRMEIE"/>
<comment type="caution">
    <text evidence="2">The sequence shown here is derived from an EMBL/GenBank/DDBJ whole genome shotgun (WGS) entry which is preliminary data.</text>
</comment>
<feature type="region of interest" description="Disordered" evidence="1">
    <location>
        <begin position="368"/>
        <end position="418"/>
    </location>
</feature>
<accession>A0A813EHT3</accession>
<feature type="region of interest" description="Disordered" evidence="1">
    <location>
        <begin position="120"/>
        <end position="161"/>
    </location>
</feature>
<name>A0A813EHT3_POLGL</name>
<keyword evidence="3" id="KW-1185">Reference proteome</keyword>
<feature type="region of interest" description="Disordered" evidence="1">
    <location>
        <begin position="311"/>
        <end position="344"/>
    </location>
</feature>
<feature type="compositionally biased region" description="Basic and acidic residues" evidence="1">
    <location>
        <begin position="257"/>
        <end position="270"/>
    </location>
</feature>
<protein>
    <submittedName>
        <fullName evidence="2">Uncharacterized protein</fullName>
    </submittedName>
</protein>
<sequence>MSLLSTAVARAFSSTCGFTTQSKNNTNNTNNNNYNSSNSNNSDDSNTKRQTPIKISPAKPTRQSAAAERISPRRGRRSKRTSPQALRELARRCSVLCGEAEACAAELRSLLSWRHRRVARKKRTSNNNNNNNFNNNSNNSNNNNSNNSNNKNTNNSNNIGRKFASSYTGSSLCSQGYDGELAAPDEAMVSDVCRARTLDFLLEAGFGLPIISNNNNNSNNDRQACLVLPISRSSCTQEQGQQEQQQQQQQNNNSDDSSNHDDKNSTNFNDRKDHANVIADSNFNGSNNFNDGRNDHCLFDGMNDDRHHCHHNDINNNDDNSNSKSNNNSSNKHDSSKTRLSPSARAAYTCNSTADADTIASNSRKVCNSRNRFSNNNNSNSSSSSNSNSSNNSNNNNNRQAPASTSKHSSSCHDSSQLAGIEAAQRALLRAAKQAARRASAEAADGAKWLAVS</sequence>
<proteinExistence type="predicted"/>
<feature type="compositionally biased region" description="Low complexity" evidence="1">
    <location>
        <begin position="237"/>
        <end position="256"/>
    </location>
</feature>
<reference evidence="2" key="1">
    <citation type="submission" date="2021-02" db="EMBL/GenBank/DDBJ databases">
        <authorList>
            <person name="Dougan E. K."/>
            <person name="Rhodes N."/>
            <person name="Thang M."/>
            <person name="Chan C."/>
        </authorList>
    </citation>
    <scope>NUCLEOTIDE SEQUENCE</scope>
</reference>
<feature type="region of interest" description="Disordered" evidence="1">
    <location>
        <begin position="17"/>
        <end position="84"/>
    </location>
</feature>
<feature type="compositionally biased region" description="Low complexity" evidence="1">
    <location>
        <begin position="24"/>
        <end position="44"/>
    </location>
</feature>
<evidence type="ECO:0000313" key="3">
    <source>
        <dbReference type="Proteomes" id="UP000654075"/>
    </source>
</evidence>
<feature type="compositionally biased region" description="Low complexity" evidence="1">
    <location>
        <begin position="125"/>
        <end position="158"/>
    </location>
</feature>
<feature type="compositionally biased region" description="Low complexity" evidence="1">
    <location>
        <begin position="314"/>
        <end position="330"/>
    </location>
</feature>
<evidence type="ECO:0000256" key="1">
    <source>
        <dbReference type="SAM" id="MobiDB-lite"/>
    </source>
</evidence>
<dbReference type="Proteomes" id="UP000654075">
    <property type="component" value="Unassembled WGS sequence"/>
</dbReference>
<dbReference type="EMBL" id="CAJNNV010010645">
    <property type="protein sequence ID" value="CAE8598880.1"/>
    <property type="molecule type" value="Genomic_DNA"/>
</dbReference>
<gene>
    <name evidence="2" type="ORF">PGLA1383_LOCUS17279</name>
</gene>
<evidence type="ECO:0000313" key="2">
    <source>
        <dbReference type="EMBL" id="CAE8598880.1"/>
    </source>
</evidence>